<feature type="non-terminal residue" evidence="2">
    <location>
        <position position="1"/>
    </location>
</feature>
<protein>
    <submittedName>
        <fullName evidence="2">Uncharacterized protein</fullName>
    </submittedName>
</protein>
<dbReference type="AlphaFoldDB" id="A0A6J4JYI3"/>
<accession>A0A6J4JYI3</accession>
<evidence type="ECO:0000313" key="2">
    <source>
        <dbReference type="EMBL" id="CAA9290936.1"/>
    </source>
</evidence>
<dbReference type="EMBL" id="CADCTS010000076">
    <property type="protein sequence ID" value="CAA9290936.1"/>
    <property type="molecule type" value="Genomic_DNA"/>
</dbReference>
<gene>
    <name evidence="2" type="ORF">AVDCRST_MAG48-508</name>
</gene>
<sequence>ALRRHGTGARRRLEAVAGPRPGRAPPRAAGPQLRGRPPGPAGPCPLRCGASSPPRGCSASRSRRPCGRVVDERRPTTPAGPDQPTTTDQETAV</sequence>
<feature type="compositionally biased region" description="Polar residues" evidence="1">
    <location>
        <begin position="83"/>
        <end position="93"/>
    </location>
</feature>
<reference evidence="2" key="1">
    <citation type="submission" date="2020-02" db="EMBL/GenBank/DDBJ databases">
        <authorList>
            <person name="Meier V. D."/>
        </authorList>
    </citation>
    <scope>NUCLEOTIDE SEQUENCE</scope>
    <source>
        <strain evidence="2">AVDCRST_MAG48</strain>
    </source>
</reference>
<organism evidence="2">
    <name type="scientific">uncultured Friedmanniella sp</name>
    <dbReference type="NCBI Taxonomy" id="335381"/>
    <lineage>
        <taxon>Bacteria</taxon>
        <taxon>Bacillati</taxon>
        <taxon>Actinomycetota</taxon>
        <taxon>Actinomycetes</taxon>
        <taxon>Propionibacteriales</taxon>
        <taxon>Nocardioidaceae</taxon>
        <taxon>Friedmanniella</taxon>
        <taxon>environmental samples</taxon>
    </lineage>
</organism>
<proteinExistence type="predicted"/>
<evidence type="ECO:0000256" key="1">
    <source>
        <dbReference type="SAM" id="MobiDB-lite"/>
    </source>
</evidence>
<feature type="compositionally biased region" description="Basic residues" evidence="1">
    <location>
        <begin position="1"/>
        <end position="10"/>
    </location>
</feature>
<name>A0A6J4JYI3_9ACTN</name>
<feature type="region of interest" description="Disordered" evidence="1">
    <location>
        <begin position="1"/>
        <end position="93"/>
    </location>
</feature>
<feature type="non-terminal residue" evidence="2">
    <location>
        <position position="93"/>
    </location>
</feature>
<feature type="compositionally biased region" description="Low complexity" evidence="1">
    <location>
        <begin position="17"/>
        <end position="36"/>
    </location>
</feature>